<dbReference type="SUPFAM" id="SSF52949">
    <property type="entry name" value="Macro domain-like"/>
    <property type="match status" value="1"/>
</dbReference>
<reference evidence="2 3" key="1">
    <citation type="submission" date="2019-02" db="EMBL/GenBank/DDBJ databases">
        <title>Deep-cultivation of Planctomycetes and their phenomic and genomic characterization uncovers novel biology.</title>
        <authorList>
            <person name="Wiegand S."/>
            <person name="Jogler M."/>
            <person name="Boedeker C."/>
            <person name="Pinto D."/>
            <person name="Vollmers J."/>
            <person name="Rivas-Marin E."/>
            <person name="Kohn T."/>
            <person name="Peeters S.H."/>
            <person name="Heuer A."/>
            <person name="Rast P."/>
            <person name="Oberbeckmann S."/>
            <person name="Bunk B."/>
            <person name="Jeske O."/>
            <person name="Meyerdierks A."/>
            <person name="Storesund J.E."/>
            <person name="Kallscheuer N."/>
            <person name="Luecker S."/>
            <person name="Lage O.M."/>
            <person name="Pohl T."/>
            <person name="Merkel B.J."/>
            <person name="Hornburger P."/>
            <person name="Mueller R.-W."/>
            <person name="Bruemmer F."/>
            <person name="Labrenz M."/>
            <person name="Spormann A.M."/>
            <person name="Op den Camp H."/>
            <person name="Overmann J."/>
            <person name="Amann R."/>
            <person name="Jetten M.S.M."/>
            <person name="Mascher T."/>
            <person name="Medema M.H."/>
            <person name="Devos D.P."/>
            <person name="Kaster A.-K."/>
            <person name="Ovreas L."/>
            <person name="Rohde M."/>
            <person name="Galperin M.Y."/>
            <person name="Jogler C."/>
        </authorList>
    </citation>
    <scope>NUCLEOTIDE SEQUENCE [LARGE SCALE GENOMIC DNA]</scope>
    <source>
        <strain evidence="2 3">Mal48</strain>
    </source>
</reference>
<dbReference type="InterPro" id="IPR002589">
    <property type="entry name" value="Macro_dom"/>
</dbReference>
<dbReference type="Gene3D" id="3.40.220.10">
    <property type="entry name" value="Leucine Aminopeptidase, subunit E, domain 1"/>
    <property type="match status" value="1"/>
</dbReference>
<dbReference type="Pfam" id="PF01661">
    <property type="entry name" value="Macro"/>
    <property type="match status" value="1"/>
</dbReference>
<dbReference type="AlphaFoldDB" id="A0A517QU80"/>
<dbReference type="EC" id="3.5.1.-" evidence="2"/>
<dbReference type="RefSeq" id="WP_145204370.1">
    <property type="nucleotide sequence ID" value="NZ_CP036267.1"/>
</dbReference>
<dbReference type="Proteomes" id="UP000315724">
    <property type="component" value="Chromosome"/>
</dbReference>
<evidence type="ECO:0000313" key="3">
    <source>
        <dbReference type="Proteomes" id="UP000315724"/>
    </source>
</evidence>
<dbReference type="PROSITE" id="PS51154">
    <property type="entry name" value="MACRO"/>
    <property type="match status" value="1"/>
</dbReference>
<dbReference type="NCBIfam" id="NF001664">
    <property type="entry name" value="PRK00431.1-6"/>
    <property type="match status" value="1"/>
</dbReference>
<organism evidence="2 3">
    <name type="scientific">Thalassoglobus polymorphus</name>
    <dbReference type="NCBI Taxonomy" id="2527994"/>
    <lineage>
        <taxon>Bacteria</taxon>
        <taxon>Pseudomonadati</taxon>
        <taxon>Planctomycetota</taxon>
        <taxon>Planctomycetia</taxon>
        <taxon>Planctomycetales</taxon>
        <taxon>Planctomycetaceae</taxon>
        <taxon>Thalassoglobus</taxon>
    </lineage>
</organism>
<dbReference type="GO" id="GO:0016787">
    <property type="term" value="F:hydrolase activity"/>
    <property type="evidence" value="ECO:0007669"/>
    <property type="project" value="UniProtKB-KW"/>
</dbReference>
<dbReference type="PANTHER" id="PTHR11106:SF27">
    <property type="entry name" value="MACRO DOMAIN-CONTAINING PROTEIN"/>
    <property type="match status" value="1"/>
</dbReference>
<dbReference type="EMBL" id="CP036267">
    <property type="protein sequence ID" value="QDT35200.1"/>
    <property type="molecule type" value="Genomic_DNA"/>
</dbReference>
<dbReference type="InterPro" id="IPR043472">
    <property type="entry name" value="Macro_dom-like"/>
</dbReference>
<accession>A0A517QU80</accession>
<keyword evidence="3" id="KW-1185">Reference proteome</keyword>
<gene>
    <name evidence="2" type="primary">ymdB</name>
    <name evidence="2" type="ORF">Mal48_44760</name>
</gene>
<dbReference type="PANTHER" id="PTHR11106">
    <property type="entry name" value="GANGLIOSIDE INDUCED DIFFERENTIATION ASSOCIATED PROTEIN 2-RELATED"/>
    <property type="match status" value="1"/>
</dbReference>
<feature type="domain" description="Macro" evidence="1">
    <location>
        <begin position="1"/>
        <end position="178"/>
    </location>
</feature>
<protein>
    <submittedName>
        <fullName evidence="2">O-acetyl-ADP-ribose deacetylase</fullName>
        <ecNumber evidence="2">3.5.1.-</ecNumber>
    </submittedName>
</protein>
<dbReference type="CDD" id="cd02908">
    <property type="entry name" value="Macro_OAADPr_deacetylase"/>
    <property type="match status" value="1"/>
</dbReference>
<evidence type="ECO:0000313" key="2">
    <source>
        <dbReference type="EMBL" id="QDT35200.1"/>
    </source>
</evidence>
<dbReference type="KEGG" id="tpol:Mal48_44760"/>
<keyword evidence="2" id="KW-0378">Hydrolase</keyword>
<sequence>MKTQIQNCTLQLVQGDLTNQKIDAIVNAANSSLAGGGGVDGAIHRAGGPSIMEETDARYPDGCETGNAVISSAGNLPCKFVIHTVGPVWQGGIRREPELLKSAYHNSLQLAVDHQCESVAFPAISAGVYGYPMDLAAAHALMSVAEFLREHEAPKLVRFVLFDSGAYGAFSHALENVAKIVQKW</sequence>
<dbReference type="SMART" id="SM00506">
    <property type="entry name" value="A1pp"/>
    <property type="match status" value="1"/>
</dbReference>
<dbReference type="OrthoDB" id="6194521at2"/>
<evidence type="ECO:0000259" key="1">
    <source>
        <dbReference type="PROSITE" id="PS51154"/>
    </source>
</evidence>
<proteinExistence type="predicted"/>
<name>A0A517QU80_9PLAN</name>